<keyword evidence="1" id="KW-0812">Transmembrane</keyword>
<dbReference type="InterPro" id="IPR011701">
    <property type="entry name" value="MFS"/>
</dbReference>
<dbReference type="AlphaFoldDB" id="K0SQ84"/>
<keyword evidence="1" id="KW-1133">Transmembrane helix</keyword>
<reference evidence="2 3" key="1">
    <citation type="journal article" date="2012" name="Genome Biol.">
        <title>Genome and low-iron response of an oceanic diatom adapted to chronic iron limitation.</title>
        <authorList>
            <person name="Lommer M."/>
            <person name="Specht M."/>
            <person name="Roy A.S."/>
            <person name="Kraemer L."/>
            <person name="Andreson R."/>
            <person name="Gutowska M.A."/>
            <person name="Wolf J."/>
            <person name="Bergner S.V."/>
            <person name="Schilhabel M.B."/>
            <person name="Klostermeier U.C."/>
            <person name="Beiko R.G."/>
            <person name="Rosenstiel P."/>
            <person name="Hippler M."/>
            <person name="Laroche J."/>
        </authorList>
    </citation>
    <scope>NUCLEOTIDE SEQUENCE [LARGE SCALE GENOMIC DNA]</scope>
    <source>
        <strain evidence="2 3">CCMP1005</strain>
    </source>
</reference>
<organism evidence="2 3">
    <name type="scientific">Thalassiosira oceanica</name>
    <name type="common">Marine diatom</name>
    <dbReference type="NCBI Taxonomy" id="159749"/>
    <lineage>
        <taxon>Eukaryota</taxon>
        <taxon>Sar</taxon>
        <taxon>Stramenopiles</taxon>
        <taxon>Ochrophyta</taxon>
        <taxon>Bacillariophyta</taxon>
        <taxon>Coscinodiscophyceae</taxon>
        <taxon>Thalassiosirophycidae</taxon>
        <taxon>Thalassiosirales</taxon>
        <taxon>Thalassiosiraceae</taxon>
        <taxon>Thalassiosira</taxon>
    </lineage>
</organism>
<evidence type="ECO:0000313" key="3">
    <source>
        <dbReference type="Proteomes" id="UP000266841"/>
    </source>
</evidence>
<feature type="transmembrane region" description="Helical" evidence="1">
    <location>
        <begin position="82"/>
        <end position="102"/>
    </location>
</feature>
<dbReference type="OrthoDB" id="10262656at2759"/>
<feature type="transmembrane region" description="Helical" evidence="1">
    <location>
        <begin position="48"/>
        <end position="70"/>
    </location>
</feature>
<keyword evidence="1" id="KW-0472">Membrane</keyword>
<evidence type="ECO:0008006" key="4">
    <source>
        <dbReference type="Google" id="ProtNLM"/>
    </source>
</evidence>
<dbReference type="SUPFAM" id="SSF103473">
    <property type="entry name" value="MFS general substrate transporter"/>
    <property type="match status" value="1"/>
</dbReference>
<comment type="caution">
    <text evidence="2">The sequence shown here is derived from an EMBL/GenBank/DDBJ whole genome shotgun (WGS) entry which is preliminary data.</text>
</comment>
<protein>
    <recommendedName>
        <fullName evidence="4">Major facilitator superfamily (MFS) profile domain-containing protein</fullName>
    </recommendedName>
</protein>
<dbReference type="Gene3D" id="1.20.1250.20">
    <property type="entry name" value="MFS general substrate transporter like domains"/>
    <property type="match status" value="1"/>
</dbReference>
<dbReference type="Pfam" id="PF07690">
    <property type="entry name" value="MFS_1"/>
    <property type="match status" value="1"/>
</dbReference>
<dbReference type="InterPro" id="IPR036259">
    <property type="entry name" value="MFS_trans_sf"/>
</dbReference>
<name>K0SQ84_THAOC</name>
<accession>K0SQ84</accession>
<feature type="transmembrane region" description="Helical" evidence="1">
    <location>
        <begin position="228"/>
        <end position="250"/>
    </location>
</feature>
<evidence type="ECO:0000256" key="1">
    <source>
        <dbReference type="SAM" id="Phobius"/>
    </source>
</evidence>
<dbReference type="EMBL" id="AGNL01012970">
    <property type="protein sequence ID" value="EJK67520.1"/>
    <property type="molecule type" value="Genomic_DNA"/>
</dbReference>
<keyword evidence="3" id="KW-1185">Reference proteome</keyword>
<dbReference type="eggNOG" id="ENOG502QYKP">
    <property type="taxonomic scope" value="Eukaryota"/>
</dbReference>
<feature type="transmembrane region" description="Helical" evidence="1">
    <location>
        <begin position="109"/>
        <end position="129"/>
    </location>
</feature>
<evidence type="ECO:0000313" key="2">
    <source>
        <dbReference type="EMBL" id="EJK67520.1"/>
    </source>
</evidence>
<gene>
    <name evidence="2" type="ORF">THAOC_11430</name>
</gene>
<dbReference type="Proteomes" id="UP000266841">
    <property type="component" value="Unassembled WGS sequence"/>
</dbReference>
<proteinExistence type="predicted"/>
<sequence>MALGIYAILPETVVVQEGGQALAADDKDAEEKADWAELLRTSPAWRGLCAAQAGTSVTFACKIAVIPILANSLLGSAKDTGLLLSAAGLAGLVGAPLGGVLADRAGPRFAACLSGTLAGLSLSLIPVGLTLDGSAGEGLSALPESLRSALDSSSLAGGGADAASFVALVLLWSVCVSAQGPALTSLAQTNAPAGSESTALGLPRAVGDSAYIVAPLVLGYVTDAAAEVRGAACLLAGVAILLGSAALIVLSEDDEDEGIRVQYKKVEDSR</sequence>
<dbReference type="GO" id="GO:0022857">
    <property type="term" value="F:transmembrane transporter activity"/>
    <property type="evidence" value="ECO:0007669"/>
    <property type="project" value="InterPro"/>
</dbReference>